<name>A0A369J699_HYPMA</name>
<evidence type="ECO:0000313" key="2">
    <source>
        <dbReference type="EMBL" id="RDB17591.1"/>
    </source>
</evidence>
<dbReference type="AlphaFoldDB" id="A0A369J699"/>
<evidence type="ECO:0000313" key="3">
    <source>
        <dbReference type="Proteomes" id="UP000076154"/>
    </source>
</evidence>
<dbReference type="EMBL" id="LUEZ02000110">
    <property type="protein sequence ID" value="RDB17591.1"/>
    <property type="molecule type" value="Genomic_DNA"/>
</dbReference>
<proteinExistence type="predicted"/>
<protein>
    <submittedName>
        <fullName evidence="2">Uncharacterized protein</fullName>
    </submittedName>
</protein>
<dbReference type="InParanoid" id="A0A369J699"/>
<reference evidence="2" key="1">
    <citation type="submission" date="2018-04" db="EMBL/GenBank/DDBJ databases">
        <title>Whole genome sequencing of Hypsizygus marmoreus.</title>
        <authorList>
            <person name="Choi I.-G."/>
            <person name="Min B."/>
            <person name="Kim J.-G."/>
            <person name="Kim S."/>
            <person name="Oh Y.-L."/>
            <person name="Kong W.-S."/>
            <person name="Park H."/>
            <person name="Jeong J."/>
            <person name="Song E.-S."/>
        </authorList>
    </citation>
    <scope>NUCLEOTIDE SEQUENCE [LARGE SCALE GENOMIC DNA]</scope>
    <source>
        <strain evidence="2">51987-8</strain>
    </source>
</reference>
<accession>A0A369J699</accession>
<comment type="caution">
    <text evidence="2">The sequence shown here is derived from an EMBL/GenBank/DDBJ whole genome shotgun (WGS) entry which is preliminary data.</text>
</comment>
<feature type="region of interest" description="Disordered" evidence="1">
    <location>
        <begin position="193"/>
        <end position="214"/>
    </location>
</feature>
<gene>
    <name evidence="2" type="ORF">Hypma_001125</name>
</gene>
<evidence type="ECO:0000256" key="1">
    <source>
        <dbReference type="SAM" id="MobiDB-lite"/>
    </source>
</evidence>
<organism evidence="2 3">
    <name type="scientific">Hypsizygus marmoreus</name>
    <name type="common">White beech mushroom</name>
    <name type="synonym">Agaricus marmoreus</name>
    <dbReference type="NCBI Taxonomy" id="39966"/>
    <lineage>
        <taxon>Eukaryota</taxon>
        <taxon>Fungi</taxon>
        <taxon>Dikarya</taxon>
        <taxon>Basidiomycota</taxon>
        <taxon>Agaricomycotina</taxon>
        <taxon>Agaricomycetes</taxon>
        <taxon>Agaricomycetidae</taxon>
        <taxon>Agaricales</taxon>
        <taxon>Tricholomatineae</taxon>
        <taxon>Lyophyllaceae</taxon>
        <taxon>Hypsizygus</taxon>
    </lineage>
</organism>
<keyword evidence="3" id="KW-1185">Reference proteome</keyword>
<dbReference type="Proteomes" id="UP000076154">
    <property type="component" value="Unassembled WGS sequence"/>
</dbReference>
<sequence>MLHPKSLPLEAPIAVPKSVEPSALKDGGHLSVHASTSTTTIGTLVSDITVSRQLSALRRPQRRGNIRLHQFCTPVAMRFGLITSSLRSQPLQSFSIILTESLYPDPYLSSAIPLRLHPMRPHMQTASPPRLKCSLLYSPEAKQASIYMVFTAVQGLWTRKGLSQRRPTFVNRLLRLTTSMTFGFLNNAQRVEEAASGNEGANSRDSGPTDGGYG</sequence>